<comment type="cofactor">
    <cofactor evidence="1">
        <name>Mo-bis(molybdopterin guanine dinucleotide)</name>
        <dbReference type="ChEBI" id="CHEBI:60539"/>
    </cofactor>
</comment>
<keyword evidence="4" id="KW-0004">4Fe-4S</keyword>
<dbReference type="CDD" id="cd02754">
    <property type="entry name" value="MopB_Nitrate-R-NapA-like"/>
    <property type="match status" value="1"/>
</dbReference>
<dbReference type="Gene3D" id="1.10.10.1100">
    <property type="entry name" value="BFD-like [2Fe-2S]-binding domain"/>
    <property type="match status" value="1"/>
</dbReference>
<dbReference type="SUPFAM" id="SSF53706">
    <property type="entry name" value="Formate dehydrogenase/DMSO reductase, domains 1-3"/>
    <property type="match status" value="1"/>
</dbReference>
<dbReference type="SMART" id="SM00926">
    <property type="entry name" value="Molybdop_Fe4S4"/>
    <property type="match status" value="1"/>
</dbReference>
<evidence type="ECO:0000256" key="2">
    <source>
        <dbReference type="ARBA" id="ARBA00001966"/>
    </source>
</evidence>
<dbReference type="RefSeq" id="WP_133736264.1">
    <property type="nucleotide sequence ID" value="NZ_SOAX01000004.1"/>
</dbReference>
<keyword evidence="7" id="KW-0560">Oxidoreductase</keyword>
<dbReference type="InterPro" id="IPR006657">
    <property type="entry name" value="MoPterin_dinucl-bd_dom"/>
</dbReference>
<dbReference type="Pfam" id="PF01568">
    <property type="entry name" value="Molydop_binding"/>
    <property type="match status" value="1"/>
</dbReference>
<keyword evidence="13" id="KW-1185">Reference proteome</keyword>
<dbReference type="Pfam" id="PF04324">
    <property type="entry name" value="Fer2_BFD"/>
    <property type="match status" value="1"/>
</dbReference>
<dbReference type="Pfam" id="PF04879">
    <property type="entry name" value="Molybdop_Fe4S4"/>
    <property type="match status" value="1"/>
</dbReference>
<dbReference type="InterPro" id="IPR007419">
    <property type="entry name" value="BFD-like_2Fe2S-bd_dom"/>
</dbReference>
<sequence>MSEIQTTCPYCGVGCGVRATPSGDTLNPVQGDAAHPANAGRLCVKGAALHETLGTAGRLLRPRVRGQETSWEEALSAVADGLAAIRDHQGPNAIGLYLSGQLLTEDYYVANKFGKGFLGTPHVDTNSRLCMSSAVAAYKRAFGEDAVPGCYDDLEEAELMVFAGANPAWNHPVLYQRIKQAFATQPGRRAVVIDPRRTASCDMADLHLALRPGTDATLWNGLLVWLADRQMLDKAWLAEHCSGLEAALDSARASAPDTASVAAQCDLDEADVRCFYSWFEATPKTVSFWSQGLNQSTSGTDNGSALINCHLATGRVGKPGATPFSITGQPNAMGGREVGGLANQLAAHLDYDTPGALAEVEGFWQAPAMATEPGYKAVELFEAVERGEIQALWIMATNPAVSLPDADRVRRALEICPLVIVSDCVDDTDTLALADIVLPACGWSEKDGTVTNSERCISRQRALLEAAGESRPDWWIISQVARRMGFENGFNYPGPAEIFREHARLSARHRQDRLQFDIGGLARLSDHDYNTMEPVQWPVTPEHLHGRRRLFTDGRFATADGRARMVPVTPVQTVTDPEGRAPLQINSGRIRDQWHTMTRTGRAPRLLQHYSEPFIEANPEDLRHLEMKDGELATLQNNTGHYTGRLIATDAQRQGEVFVPIHWSDRITTSSVASRLFPAATDPVSGQPGSKLSDGRLTPFQCHWQGRLLTHTDSFQCSGEALFHVRVPMSNSTCWHLAGDQVTDWSCRAADWLGRTPDAEMHDPGAGRYRAAWYDRDGIAAVLLIEPTNDFPGLDWLDSLFTAPTLNEETRRQVLAGRAADVPDTGAIVCSCFQVGEYSIETAINDGANSVSALGNTLKCGTNCGSCVPELKAILEKKAALTSP</sequence>
<dbReference type="GO" id="GO:0042128">
    <property type="term" value="P:nitrate assimilation"/>
    <property type="evidence" value="ECO:0007669"/>
    <property type="project" value="UniProtKB-KW"/>
</dbReference>
<dbReference type="EMBL" id="SOAX01000004">
    <property type="protein sequence ID" value="TDT40247.1"/>
    <property type="molecule type" value="Genomic_DNA"/>
</dbReference>
<dbReference type="SUPFAM" id="SSF50692">
    <property type="entry name" value="ADC-like"/>
    <property type="match status" value="1"/>
</dbReference>
<dbReference type="Proteomes" id="UP000295830">
    <property type="component" value="Unassembled WGS sequence"/>
</dbReference>
<dbReference type="PANTHER" id="PTHR43105">
    <property type="entry name" value="RESPIRATORY NITRATE REDUCTASE"/>
    <property type="match status" value="1"/>
</dbReference>
<dbReference type="Pfam" id="PF00384">
    <property type="entry name" value="Molybdopterin"/>
    <property type="match status" value="1"/>
</dbReference>
<evidence type="ECO:0000256" key="9">
    <source>
        <dbReference type="ARBA" id="ARBA00023014"/>
    </source>
</evidence>
<dbReference type="InterPro" id="IPR006656">
    <property type="entry name" value="Mopterin_OxRdtase"/>
</dbReference>
<evidence type="ECO:0000313" key="12">
    <source>
        <dbReference type="EMBL" id="TDT40247.1"/>
    </source>
</evidence>
<evidence type="ECO:0000259" key="11">
    <source>
        <dbReference type="PROSITE" id="PS51669"/>
    </source>
</evidence>
<dbReference type="OrthoDB" id="9810782at2"/>
<evidence type="ECO:0000256" key="5">
    <source>
        <dbReference type="ARBA" id="ARBA00022505"/>
    </source>
</evidence>
<keyword evidence="10" id="KW-0534">Nitrate assimilation</keyword>
<comment type="similarity">
    <text evidence="3">Belongs to the prokaryotic molybdopterin-containing oxidoreductase family. NasA/NapA/NarB subfamily.</text>
</comment>
<dbReference type="CDD" id="cd02791">
    <property type="entry name" value="MopB_CT_Nitrate-R-NapA-like"/>
    <property type="match status" value="1"/>
</dbReference>
<evidence type="ECO:0000256" key="3">
    <source>
        <dbReference type="ARBA" id="ARBA00008747"/>
    </source>
</evidence>
<dbReference type="PROSITE" id="PS00551">
    <property type="entry name" value="MOLYBDOPTERIN_PROK_1"/>
    <property type="match status" value="1"/>
</dbReference>
<keyword evidence="8" id="KW-0408">Iron</keyword>
<gene>
    <name evidence="12" type="ORF">DES49_2012</name>
</gene>
<keyword evidence="5" id="KW-0500">Molybdenum</keyword>
<keyword evidence="6" id="KW-0479">Metal-binding</keyword>
<organism evidence="12 13">
    <name type="scientific">Halospina denitrificans</name>
    <dbReference type="NCBI Taxonomy" id="332522"/>
    <lineage>
        <taxon>Bacteria</taxon>
        <taxon>Pseudomonadati</taxon>
        <taxon>Pseudomonadota</taxon>
        <taxon>Gammaproteobacteria</taxon>
        <taxon>Halospina</taxon>
    </lineage>
</organism>
<dbReference type="GO" id="GO:0043546">
    <property type="term" value="F:molybdopterin cofactor binding"/>
    <property type="evidence" value="ECO:0007669"/>
    <property type="project" value="InterPro"/>
</dbReference>
<dbReference type="GO" id="GO:0045333">
    <property type="term" value="P:cellular respiration"/>
    <property type="evidence" value="ECO:0007669"/>
    <property type="project" value="UniProtKB-ARBA"/>
</dbReference>
<dbReference type="GO" id="GO:0046872">
    <property type="term" value="F:metal ion binding"/>
    <property type="evidence" value="ECO:0007669"/>
    <property type="project" value="UniProtKB-KW"/>
</dbReference>
<dbReference type="InterPro" id="IPR050123">
    <property type="entry name" value="Prok_molybdopt-oxidoreductase"/>
</dbReference>
<dbReference type="AlphaFoldDB" id="A0A4R7JSD6"/>
<keyword evidence="9" id="KW-0411">Iron-sulfur</keyword>
<evidence type="ECO:0000256" key="8">
    <source>
        <dbReference type="ARBA" id="ARBA00023004"/>
    </source>
</evidence>
<evidence type="ECO:0000256" key="1">
    <source>
        <dbReference type="ARBA" id="ARBA00001942"/>
    </source>
</evidence>
<comment type="cofactor">
    <cofactor evidence="2">
        <name>[4Fe-4S] cluster</name>
        <dbReference type="ChEBI" id="CHEBI:49883"/>
    </cofactor>
</comment>
<dbReference type="InterPro" id="IPR041957">
    <property type="entry name" value="CT_Nitrate-R-NapA-like"/>
</dbReference>
<proteinExistence type="inferred from homology"/>
<evidence type="ECO:0000256" key="10">
    <source>
        <dbReference type="ARBA" id="ARBA00023063"/>
    </source>
</evidence>
<evidence type="ECO:0000256" key="4">
    <source>
        <dbReference type="ARBA" id="ARBA00022485"/>
    </source>
</evidence>
<dbReference type="PROSITE" id="PS51669">
    <property type="entry name" value="4FE4S_MOW_BIS_MGD"/>
    <property type="match status" value="1"/>
</dbReference>
<dbReference type="PANTHER" id="PTHR43105:SF9">
    <property type="entry name" value="NADPH-FE(3+) OXIDOREDUCTASE SUBUNIT ALPHA"/>
    <property type="match status" value="1"/>
</dbReference>
<feature type="domain" description="4Fe-4S Mo/W bis-MGD-type" evidence="11">
    <location>
        <begin position="1"/>
        <end position="57"/>
    </location>
</feature>
<dbReference type="InterPro" id="IPR041854">
    <property type="entry name" value="BFD-like_2Fe2S-bd_dom_sf"/>
</dbReference>
<reference evidence="12 13" key="1">
    <citation type="submission" date="2019-03" db="EMBL/GenBank/DDBJ databases">
        <title>Genomic Encyclopedia of Type Strains, Phase IV (KMG-IV): sequencing the most valuable type-strain genomes for metagenomic binning, comparative biology and taxonomic classification.</title>
        <authorList>
            <person name="Goeker M."/>
        </authorList>
    </citation>
    <scope>NUCLEOTIDE SEQUENCE [LARGE SCALE GENOMIC DNA]</scope>
    <source>
        <strain evidence="12 13">DSM 15505</strain>
    </source>
</reference>
<name>A0A4R7JSD6_9GAMM</name>
<dbReference type="InterPro" id="IPR006963">
    <property type="entry name" value="Mopterin_OxRdtase_4Fe-4S_dom"/>
</dbReference>
<dbReference type="Gene3D" id="3.40.50.740">
    <property type="match status" value="1"/>
</dbReference>
<dbReference type="GO" id="GO:0016491">
    <property type="term" value="F:oxidoreductase activity"/>
    <property type="evidence" value="ECO:0007669"/>
    <property type="project" value="UniProtKB-KW"/>
</dbReference>
<dbReference type="GO" id="GO:0016020">
    <property type="term" value="C:membrane"/>
    <property type="evidence" value="ECO:0007669"/>
    <property type="project" value="TreeGrafter"/>
</dbReference>
<accession>A0A4R7JSD6</accession>
<evidence type="ECO:0000256" key="6">
    <source>
        <dbReference type="ARBA" id="ARBA00022723"/>
    </source>
</evidence>
<evidence type="ECO:0000256" key="7">
    <source>
        <dbReference type="ARBA" id="ARBA00023002"/>
    </source>
</evidence>
<dbReference type="Gene3D" id="3.40.228.10">
    <property type="entry name" value="Dimethylsulfoxide Reductase, domain 2"/>
    <property type="match status" value="1"/>
</dbReference>
<evidence type="ECO:0000313" key="13">
    <source>
        <dbReference type="Proteomes" id="UP000295830"/>
    </source>
</evidence>
<dbReference type="Gene3D" id="2.40.40.20">
    <property type="match status" value="1"/>
</dbReference>
<dbReference type="Gene3D" id="2.20.25.90">
    <property type="entry name" value="ADC-like domains"/>
    <property type="match status" value="1"/>
</dbReference>
<comment type="caution">
    <text evidence="12">The sequence shown here is derived from an EMBL/GenBank/DDBJ whole genome shotgun (WGS) entry which is preliminary data.</text>
</comment>
<dbReference type="GO" id="GO:0051539">
    <property type="term" value="F:4 iron, 4 sulfur cluster binding"/>
    <property type="evidence" value="ECO:0007669"/>
    <property type="project" value="UniProtKB-KW"/>
</dbReference>
<dbReference type="InterPro" id="IPR027467">
    <property type="entry name" value="MopterinOxRdtase_cofactor_BS"/>
</dbReference>
<protein>
    <submittedName>
        <fullName evidence="12">Assimilatory nitrate reductase catalytic subunit</fullName>
    </submittedName>
</protein>
<dbReference type="InterPro" id="IPR009010">
    <property type="entry name" value="Asp_de-COase-like_dom_sf"/>
</dbReference>
<dbReference type="GO" id="GO:1990204">
    <property type="term" value="C:oxidoreductase complex"/>
    <property type="evidence" value="ECO:0007669"/>
    <property type="project" value="UniProtKB-ARBA"/>
</dbReference>